<keyword evidence="5 7" id="KW-1133">Transmembrane helix</keyword>
<proteinExistence type="inferred from homology"/>
<dbReference type="Proteomes" id="UP001183410">
    <property type="component" value="Unassembled WGS sequence"/>
</dbReference>
<organism evidence="9 10">
    <name type="scientific">Streptomyces chisholmiae</name>
    <dbReference type="NCBI Taxonomy" id="3075540"/>
    <lineage>
        <taxon>Bacteria</taxon>
        <taxon>Bacillati</taxon>
        <taxon>Actinomycetota</taxon>
        <taxon>Actinomycetes</taxon>
        <taxon>Kitasatosporales</taxon>
        <taxon>Streptomycetaceae</taxon>
        <taxon>Streptomyces</taxon>
    </lineage>
</organism>
<evidence type="ECO:0000256" key="7">
    <source>
        <dbReference type="RuleBase" id="RU363032"/>
    </source>
</evidence>
<comment type="similarity">
    <text evidence="7">Belongs to the binding-protein-dependent transport system permease family.</text>
</comment>
<keyword evidence="6 7" id="KW-0472">Membrane</keyword>
<reference evidence="10" key="1">
    <citation type="submission" date="2023-07" db="EMBL/GenBank/DDBJ databases">
        <title>30 novel species of actinomycetes from the DSMZ collection.</title>
        <authorList>
            <person name="Nouioui I."/>
        </authorList>
    </citation>
    <scope>NUCLEOTIDE SEQUENCE [LARGE SCALE GENOMIC DNA]</scope>
    <source>
        <strain evidence="10">DSM 44915</strain>
    </source>
</reference>
<feature type="transmembrane region" description="Helical" evidence="7">
    <location>
        <begin position="177"/>
        <end position="196"/>
    </location>
</feature>
<dbReference type="Gene3D" id="1.10.3720.10">
    <property type="entry name" value="MetI-like"/>
    <property type="match status" value="1"/>
</dbReference>
<evidence type="ECO:0000256" key="6">
    <source>
        <dbReference type="ARBA" id="ARBA00023136"/>
    </source>
</evidence>
<dbReference type="PANTHER" id="PTHR43163:SF6">
    <property type="entry name" value="DIPEPTIDE TRANSPORT SYSTEM PERMEASE PROTEIN DPPB-RELATED"/>
    <property type="match status" value="1"/>
</dbReference>
<name>A0ABU2JNS4_9ACTN</name>
<evidence type="ECO:0000256" key="1">
    <source>
        <dbReference type="ARBA" id="ARBA00004651"/>
    </source>
</evidence>
<evidence type="ECO:0000313" key="10">
    <source>
        <dbReference type="Proteomes" id="UP001183410"/>
    </source>
</evidence>
<dbReference type="PROSITE" id="PS50928">
    <property type="entry name" value="ABC_TM1"/>
    <property type="match status" value="1"/>
</dbReference>
<comment type="subcellular location">
    <subcellularLocation>
        <location evidence="1 7">Cell membrane</location>
        <topology evidence="1 7">Multi-pass membrane protein</topology>
    </subcellularLocation>
</comment>
<evidence type="ECO:0000313" key="9">
    <source>
        <dbReference type="EMBL" id="MDT0266630.1"/>
    </source>
</evidence>
<evidence type="ECO:0000256" key="4">
    <source>
        <dbReference type="ARBA" id="ARBA00022692"/>
    </source>
</evidence>
<dbReference type="Pfam" id="PF19300">
    <property type="entry name" value="BPD_transp_1_N"/>
    <property type="match status" value="1"/>
</dbReference>
<evidence type="ECO:0000256" key="2">
    <source>
        <dbReference type="ARBA" id="ARBA00022448"/>
    </source>
</evidence>
<sequence length="314" mass="32557">MAKYLASRGLQAVLVLLGTFTLAFVLLSVLPSDALSIKLSGAGEAALSPDEVAALRAEHGYDDPLLQQYLRQLGGLLGGDLGTSLHTGSPVLSMLGSALPHTAQLAGLALLFGVTAGLLLGSVAAHAGNRWVRETLLTLPPLGISFPTFAVGLVLIQVVAFQWRALPSGGTDGFQNLVLPAITLALPVTATVAQVFHRGLREVLAQGYVDTAVAKGAGRLRLHLAHATRNASGPTLTATAVVVGNLLGGAVVTETVFSREGIGRLTADAVTRQDLPVVQGVVLLSALVFVVVNLLVDLAYPLLDRRVTLTEAPR</sequence>
<feature type="transmembrane region" description="Helical" evidence="7">
    <location>
        <begin position="12"/>
        <end position="30"/>
    </location>
</feature>
<keyword evidence="10" id="KW-1185">Reference proteome</keyword>
<dbReference type="InterPro" id="IPR035906">
    <property type="entry name" value="MetI-like_sf"/>
</dbReference>
<dbReference type="SUPFAM" id="SSF161098">
    <property type="entry name" value="MetI-like"/>
    <property type="match status" value="1"/>
</dbReference>
<feature type="transmembrane region" description="Helical" evidence="7">
    <location>
        <begin position="103"/>
        <end position="125"/>
    </location>
</feature>
<gene>
    <name evidence="9" type="ORF">RM844_10020</name>
</gene>
<accession>A0ABU2JNS4</accession>
<dbReference type="PANTHER" id="PTHR43163">
    <property type="entry name" value="DIPEPTIDE TRANSPORT SYSTEM PERMEASE PROTEIN DPPB-RELATED"/>
    <property type="match status" value="1"/>
</dbReference>
<dbReference type="Pfam" id="PF00528">
    <property type="entry name" value="BPD_transp_1"/>
    <property type="match status" value="1"/>
</dbReference>
<feature type="domain" description="ABC transmembrane type-1" evidence="8">
    <location>
        <begin position="99"/>
        <end position="300"/>
    </location>
</feature>
<feature type="transmembrane region" description="Helical" evidence="7">
    <location>
        <begin position="277"/>
        <end position="296"/>
    </location>
</feature>
<evidence type="ECO:0000256" key="3">
    <source>
        <dbReference type="ARBA" id="ARBA00022475"/>
    </source>
</evidence>
<evidence type="ECO:0000259" key="8">
    <source>
        <dbReference type="PROSITE" id="PS50928"/>
    </source>
</evidence>
<dbReference type="RefSeq" id="WP_311666666.1">
    <property type="nucleotide sequence ID" value="NZ_JAVREO010000005.1"/>
</dbReference>
<keyword evidence="4 7" id="KW-0812">Transmembrane</keyword>
<evidence type="ECO:0000256" key="5">
    <source>
        <dbReference type="ARBA" id="ARBA00022989"/>
    </source>
</evidence>
<keyword evidence="3" id="KW-1003">Cell membrane</keyword>
<dbReference type="EMBL" id="JAVREO010000005">
    <property type="protein sequence ID" value="MDT0266630.1"/>
    <property type="molecule type" value="Genomic_DNA"/>
</dbReference>
<protein>
    <submittedName>
        <fullName evidence="9">ABC transporter permease</fullName>
    </submittedName>
</protein>
<dbReference type="InterPro" id="IPR045621">
    <property type="entry name" value="BPD_transp_1_N"/>
</dbReference>
<feature type="transmembrane region" description="Helical" evidence="7">
    <location>
        <begin position="236"/>
        <end position="257"/>
    </location>
</feature>
<dbReference type="InterPro" id="IPR000515">
    <property type="entry name" value="MetI-like"/>
</dbReference>
<feature type="transmembrane region" description="Helical" evidence="7">
    <location>
        <begin position="146"/>
        <end position="165"/>
    </location>
</feature>
<comment type="caution">
    <text evidence="9">The sequence shown here is derived from an EMBL/GenBank/DDBJ whole genome shotgun (WGS) entry which is preliminary data.</text>
</comment>
<keyword evidence="2 7" id="KW-0813">Transport</keyword>